<evidence type="ECO:0000256" key="2">
    <source>
        <dbReference type="ARBA" id="ARBA00022448"/>
    </source>
</evidence>
<dbReference type="GO" id="GO:0022857">
    <property type="term" value="F:transmembrane transporter activity"/>
    <property type="evidence" value="ECO:0007669"/>
    <property type="project" value="UniProtKB-ARBA"/>
</dbReference>
<comment type="catalytic activity">
    <reaction evidence="9">
        <text>L-arabinose(out) + ATP + H2O = L-arabinose(in) + ADP + phosphate + H(+)</text>
        <dbReference type="Rhea" id="RHEA:30007"/>
        <dbReference type="ChEBI" id="CHEBI:15377"/>
        <dbReference type="ChEBI" id="CHEBI:15378"/>
        <dbReference type="ChEBI" id="CHEBI:17535"/>
        <dbReference type="ChEBI" id="CHEBI:30616"/>
        <dbReference type="ChEBI" id="CHEBI:43474"/>
        <dbReference type="ChEBI" id="CHEBI:456216"/>
        <dbReference type="EC" id="7.5.2.13"/>
    </reaction>
    <physiologicalReaction direction="left-to-right" evidence="9">
        <dbReference type="Rhea" id="RHEA:30008"/>
    </physiologicalReaction>
</comment>
<dbReference type="InterPro" id="IPR027417">
    <property type="entry name" value="P-loop_NTPase"/>
</dbReference>
<protein>
    <recommendedName>
        <fullName evidence="13">ABC-type D-xylose/L-arabinose transporter</fullName>
        <ecNumber evidence="13">7.5.2.13</ecNumber>
    </recommendedName>
</protein>
<dbReference type="SUPFAM" id="SSF50331">
    <property type="entry name" value="MOP-like"/>
    <property type="match status" value="1"/>
</dbReference>
<evidence type="ECO:0000256" key="13">
    <source>
        <dbReference type="ARBA" id="ARBA00066315"/>
    </source>
</evidence>
<evidence type="ECO:0000256" key="12">
    <source>
        <dbReference type="ARBA" id="ARBA00065962"/>
    </source>
</evidence>
<dbReference type="PROSITE" id="PS00211">
    <property type="entry name" value="ABC_TRANSPORTER_1"/>
    <property type="match status" value="1"/>
</dbReference>
<organism evidence="15 16">
    <name type="scientific">Halospeciosus flavus</name>
    <dbReference type="NCBI Taxonomy" id="3032283"/>
    <lineage>
        <taxon>Archaea</taxon>
        <taxon>Methanobacteriati</taxon>
        <taxon>Methanobacteriota</taxon>
        <taxon>Stenosarchaea group</taxon>
        <taxon>Halobacteria</taxon>
        <taxon>Halobacteriales</taxon>
        <taxon>Halobacteriaceae</taxon>
        <taxon>Halospeciosus</taxon>
    </lineage>
</organism>
<dbReference type="PROSITE" id="PS50893">
    <property type="entry name" value="ABC_TRANSPORTER_2"/>
    <property type="match status" value="1"/>
</dbReference>
<evidence type="ECO:0000256" key="11">
    <source>
        <dbReference type="ARBA" id="ARBA00061029"/>
    </source>
</evidence>
<comment type="subunit">
    <text evidence="12">The complex is composed of two ATP-binding proteins (XacJ and XacK), two transmembrane proteins (XacH and XacI) and a solute-binding protein (XacG).</text>
</comment>
<evidence type="ECO:0000256" key="8">
    <source>
        <dbReference type="ARBA" id="ARBA00050355"/>
    </source>
</evidence>
<comment type="subcellular location">
    <subcellularLocation>
        <location evidence="1">Cell membrane</location>
        <topology evidence="1">Peripheral membrane protein</topology>
    </subcellularLocation>
</comment>
<dbReference type="SMART" id="SM00382">
    <property type="entry name" value="AAA"/>
    <property type="match status" value="1"/>
</dbReference>
<dbReference type="GO" id="GO:1902495">
    <property type="term" value="C:transmembrane transporter complex"/>
    <property type="evidence" value="ECO:0007669"/>
    <property type="project" value="UniProtKB-ARBA"/>
</dbReference>
<comment type="caution">
    <text evidence="15">The sequence shown here is derived from an EMBL/GenBank/DDBJ whole genome shotgun (WGS) entry which is preliminary data.</text>
</comment>
<keyword evidence="6" id="KW-1278">Translocase</keyword>
<dbReference type="CDD" id="cd03301">
    <property type="entry name" value="ABC_MalK_N"/>
    <property type="match status" value="1"/>
</dbReference>
<dbReference type="InterPro" id="IPR017871">
    <property type="entry name" value="ABC_transporter-like_CS"/>
</dbReference>
<comment type="similarity">
    <text evidence="11">Belongs to the ABC transporter superfamily. Carbohydrate uptake transporter-1 (CUT1) (TC 3.A.1.1) family.</text>
</comment>
<evidence type="ECO:0000256" key="10">
    <source>
        <dbReference type="ARBA" id="ARBA00053454"/>
    </source>
</evidence>
<dbReference type="SUPFAM" id="SSF52540">
    <property type="entry name" value="P-loop containing nucleoside triphosphate hydrolases"/>
    <property type="match status" value="1"/>
</dbReference>
<dbReference type="RefSeq" id="WP_279529980.1">
    <property type="nucleotide sequence ID" value="NZ_CP122312.1"/>
</dbReference>
<sequence>MARVQLTDVVKRYDDVVAVDNMNLDLKDGEFITLVGPSGCGKSTTLETIAGLTKPTSGEILIGDREVTNLPPKDRGIAMVFQNIALFPHMDVYDNISFGLRLRDFPQEEMDRRVEEAADIVQLEGMLDRMPDELSGGQRQRVAIARAIVREPDVFLMDEPLANLDAKLRVNMRTELQRLHKKLDTTIIYVTHNQAEAMTMSDRIAVLDTGELQQIAPPLTCYNEPANLFVASFIGSPSMNFVDGELTENGFVADDLDVEVSFAPADVGAEPGDRVTLGVRPEDVYLERTADDEVENPSVPLTAWTDVLEPMGDEIFVYLRTSESPEEAERAMSGAEGTADQLLMSVDPDSEIAEDTQVSVVLDQRNVHLFDSETGQAITHTVVGDQTGVTSDTGRAASSD</sequence>
<keyword evidence="5 15" id="KW-0067">ATP-binding</keyword>
<evidence type="ECO:0000313" key="15">
    <source>
        <dbReference type="EMBL" id="MFC7200061.1"/>
    </source>
</evidence>
<dbReference type="Pfam" id="PF00005">
    <property type="entry name" value="ABC_tran"/>
    <property type="match status" value="1"/>
</dbReference>
<dbReference type="InterPro" id="IPR003439">
    <property type="entry name" value="ABC_transporter-like_ATP-bd"/>
</dbReference>
<keyword evidence="3" id="KW-1003">Cell membrane</keyword>
<evidence type="ECO:0000256" key="3">
    <source>
        <dbReference type="ARBA" id="ARBA00022475"/>
    </source>
</evidence>
<dbReference type="InterPro" id="IPR047641">
    <property type="entry name" value="ABC_transpr_MalK/UgpC-like"/>
</dbReference>
<evidence type="ECO:0000256" key="1">
    <source>
        <dbReference type="ARBA" id="ARBA00004202"/>
    </source>
</evidence>
<dbReference type="InterPro" id="IPR040582">
    <property type="entry name" value="OB_MalK-like"/>
</dbReference>
<keyword evidence="16" id="KW-1185">Reference proteome</keyword>
<evidence type="ECO:0000313" key="16">
    <source>
        <dbReference type="Proteomes" id="UP001596447"/>
    </source>
</evidence>
<dbReference type="PANTHER" id="PTHR43875">
    <property type="entry name" value="MALTODEXTRIN IMPORT ATP-BINDING PROTEIN MSMX"/>
    <property type="match status" value="1"/>
</dbReference>
<evidence type="ECO:0000259" key="14">
    <source>
        <dbReference type="PROSITE" id="PS50893"/>
    </source>
</evidence>
<keyword evidence="4" id="KW-0547">Nucleotide-binding</keyword>
<accession>A0ABD5Z4G1</accession>
<dbReference type="InterPro" id="IPR015855">
    <property type="entry name" value="ABC_transpr_MalK-like"/>
</dbReference>
<dbReference type="Gene3D" id="2.40.50.100">
    <property type="match status" value="1"/>
</dbReference>
<dbReference type="InterPro" id="IPR003593">
    <property type="entry name" value="AAA+_ATPase"/>
</dbReference>
<evidence type="ECO:0000256" key="5">
    <source>
        <dbReference type="ARBA" id="ARBA00022840"/>
    </source>
</evidence>
<reference evidence="15 16" key="1">
    <citation type="journal article" date="2019" name="Int. J. Syst. Evol. Microbiol.">
        <title>The Global Catalogue of Microorganisms (GCM) 10K type strain sequencing project: providing services to taxonomists for standard genome sequencing and annotation.</title>
        <authorList>
            <consortium name="The Broad Institute Genomics Platform"/>
            <consortium name="The Broad Institute Genome Sequencing Center for Infectious Disease"/>
            <person name="Wu L."/>
            <person name="Ma J."/>
        </authorList>
    </citation>
    <scope>NUCLEOTIDE SEQUENCE [LARGE SCALE GENOMIC DNA]</scope>
    <source>
        <strain evidence="15 16">XZGYJ-43</strain>
    </source>
</reference>
<dbReference type="EC" id="7.5.2.13" evidence="13"/>
<feature type="domain" description="ABC transporter" evidence="14">
    <location>
        <begin position="4"/>
        <end position="234"/>
    </location>
</feature>
<dbReference type="InterPro" id="IPR012340">
    <property type="entry name" value="NA-bd_OB-fold"/>
</dbReference>
<gene>
    <name evidence="15" type="ORF">ACFQJ9_11685</name>
</gene>
<dbReference type="Pfam" id="PF17912">
    <property type="entry name" value="OB_MalK"/>
    <property type="match status" value="1"/>
</dbReference>
<dbReference type="EMBL" id="JBHTAR010000011">
    <property type="protein sequence ID" value="MFC7200061.1"/>
    <property type="molecule type" value="Genomic_DNA"/>
</dbReference>
<comment type="catalytic activity">
    <reaction evidence="8">
        <text>D-xylose(out) + ATP + H2O = D-xylose(in) + ADP + phosphate + H(+)</text>
        <dbReference type="Rhea" id="RHEA:29899"/>
        <dbReference type="ChEBI" id="CHEBI:15377"/>
        <dbReference type="ChEBI" id="CHEBI:15378"/>
        <dbReference type="ChEBI" id="CHEBI:30616"/>
        <dbReference type="ChEBI" id="CHEBI:43474"/>
        <dbReference type="ChEBI" id="CHEBI:53455"/>
        <dbReference type="ChEBI" id="CHEBI:456216"/>
        <dbReference type="EC" id="7.5.2.13"/>
    </reaction>
    <physiologicalReaction direction="left-to-right" evidence="8">
        <dbReference type="Rhea" id="RHEA:29900"/>
    </physiologicalReaction>
</comment>
<comment type="function">
    <text evidence="10">Part of the ABC transporter complex XacGHIJK involved in the uptake of xylose and arabinose. Responsible for energy coupling to the transport system.</text>
</comment>
<dbReference type="InterPro" id="IPR008995">
    <property type="entry name" value="Mo/tungstate-bd_C_term_dom"/>
</dbReference>
<name>A0ABD5Z4G1_9EURY</name>
<dbReference type="AlphaFoldDB" id="A0ABD5Z4G1"/>
<dbReference type="Proteomes" id="UP001596447">
    <property type="component" value="Unassembled WGS sequence"/>
</dbReference>
<evidence type="ECO:0000256" key="9">
    <source>
        <dbReference type="ARBA" id="ARBA00051890"/>
    </source>
</evidence>
<dbReference type="FunFam" id="3.40.50.300:FF:000042">
    <property type="entry name" value="Maltose/maltodextrin ABC transporter, ATP-binding protein"/>
    <property type="match status" value="1"/>
</dbReference>
<keyword evidence="7" id="KW-0472">Membrane</keyword>
<proteinExistence type="inferred from homology"/>
<dbReference type="Gene3D" id="3.40.50.300">
    <property type="entry name" value="P-loop containing nucleotide triphosphate hydrolases"/>
    <property type="match status" value="1"/>
</dbReference>
<keyword evidence="2" id="KW-0813">Transport</keyword>
<dbReference type="GO" id="GO:0005524">
    <property type="term" value="F:ATP binding"/>
    <property type="evidence" value="ECO:0007669"/>
    <property type="project" value="UniProtKB-KW"/>
</dbReference>
<dbReference type="PANTHER" id="PTHR43875:SF15">
    <property type="entry name" value="TREHALOSE IMPORT ATP-BINDING PROTEIN SUGC"/>
    <property type="match status" value="1"/>
</dbReference>
<evidence type="ECO:0000256" key="6">
    <source>
        <dbReference type="ARBA" id="ARBA00022967"/>
    </source>
</evidence>
<evidence type="ECO:0000256" key="4">
    <source>
        <dbReference type="ARBA" id="ARBA00022741"/>
    </source>
</evidence>
<dbReference type="GO" id="GO:0005886">
    <property type="term" value="C:plasma membrane"/>
    <property type="evidence" value="ECO:0007669"/>
    <property type="project" value="UniProtKB-SubCell"/>
</dbReference>
<dbReference type="Gene3D" id="2.40.50.140">
    <property type="entry name" value="Nucleic acid-binding proteins"/>
    <property type="match status" value="1"/>
</dbReference>
<evidence type="ECO:0000256" key="7">
    <source>
        <dbReference type="ARBA" id="ARBA00023136"/>
    </source>
</evidence>